<comment type="caution">
    <text evidence="1">The sequence shown here is derived from an EMBL/GenBank/DDBJ whole genome shotgun (WGS) entry which is preliminary data.</text>
</comment>
<dbReference type="Proteomes" id="UP001365542">
    <property type="component" value="Unassembled WGS sequence"/>
</dbReference>
<protein>
    <submittedName>
        <fullName evidence="1">Uncharacterized protein</fullName>
    </submittedName>
</protein>
<keyword evidence="2" id="KW-1185">Reference proteome</keyword>
<evidence type="ECO:0000313" key="1">
    <source>
        <dbReference type="EMBL" id="KAK6541570.1"/>
    </source>
</evidence>
<organism evidence="1 2">
    <name type="scientific">Orbilia ellipsospora</name>
    <dbReference type="NCBI Taxonomy" id="2528407"/>
    <lineage>
        <taxon>Eukaryota</taxon>
        <taxon>Fungi</taxon>
        <taxon>Dikarya</taxon>
        <taxon>Ascomycota</taxon>
        <taxon>Pezizomycotina</taxon>
        <taxon>Orbiliomycetes</taxon>
        <taxon>Orbiliales</taxon>
        <taxon>Orbiliaceae</taxon>
        <taxon>Orbilia</taxon>
    </lineage>
</organism>
<dbReference type="AlphaFoldDB" id="A0AAV9XHI9"/>
<accession>A0AAV9XHI9</accession>
<gene>
    <name evidence="1" type="ORF">TWF694_007372</name>
</gene>
<evidence type="ECO:0000313" key="2">
    <source>
        <dbReference type="Proteomes" id="UP001365542"/>
    </source>
</evidence>
<sequence>MGVEWAYQVVPGVTLWRLRGRHAGYWSRILLKIEFSVKNNLSRYFSEDFERSNGIYGSEPYVAGEWLKLLVDPQPATKMLARQRRNIDKHEKMVPG</sequence>
<dbReference type="EMBL" id="JAVHJO010000003">
    <property type="protein sequence ID" value="KAK6541570.1"/>
    <property type="molecule type" value="Genomic_DNA"/>
</dbReference>
<name>A0AAV9XHI9_9PEZI</name>
<reference evidence="1 2" key="1">
    <citation type="submission" date="2019-10" db="EMBL/GenBank/DDBJ databases">
        <authorList>
            <person name="Palmer J.M."/>
        </authorList>
    </citation>
    <scope>NUCLEOTIDE SEQUENCE [LARGE SCALE GENOMIC DNA]</scope>
    <source>
        <strain evidence="1 2">TWF694</strain>
    </source>
</reference>
<proteinExistence type="predicted"/>